<keyword evidence="2" id="KW-1133">Transmembrane helix</keyword>
<evidence type="ECO:0000313" key="4">
    <source>
        <dbReference type="WBParaSite" id="jg19127"/>
    </source>
</evidence>
<sequence length="254" mass="28260">MKWKAIFARNYGLRSPLSLSLSSLRFCVASTCFFSVIVLMYFLWMTSKSIDEAYIAENCRKQGITKRIQDNEAFSKLNEEYAKVVNDVTQKAQLVERSTVLRNRKTVLEEEVKEATQKTQRNREERSNSKVENFNRHPVIVPPVPLGHAGAVHVRTSGHPTIRAKAQQPAINDMSITYGGPSRQPSENAKPSQKNPSVSFGKMEDRSLALRAVDSDVVVNKTMPSSPKSAKNVMLQAKKSGSSTDVSNSTINLG</sequence>
<feature type="transmembrane region" description="Helical" evidence="2">
    <location>
        <begin position="21"/>
        <end position="44"/>
    </location>
</feature>
<proteinExistence type="predicted"/>
<dbReference type="Proteomes" id="UP000887574">
    <property type="component" value="Unplaced"/>
</dbReference>
<name>A0A915DGX6_9BILA</name>
<keyword evidence="3" id="KW-1185">Reference proteome</keyword>
<evidence type="ECO:0000313" key="3">
    <source>
        <dbReference type="Proteomes" id="UP000887574"/>
    </source>
</evidence>
<feature type="region of interest" description="Disordered" evidence="1">
    <location>
        <begin position="111"/>
        <end position="132"/>
    </location>
</feature>
<dbReference type="AlphaFoldDB" id="A0A915DGX6"/>
<evidence type="ECO:0000256" key="1">
    <source>
        <dbReference type="SAM" id="MobiDB-lite"/>
    </source>
</evidence>
<feature type="compositionally biased region" description="Polar residues" evidence="1">
    <location>
        <begin position="183"/>
        <end position="198"/>
    </location>
</feature>
<feature type="compositionally biased region" description="Polar residues" evidence="1">
    <location>
        <begin position="239"/>
        <end position="254"/>
    </location>
</feature>
<protein>
    <submittedName>
        <fullName evidence="4">Uncharacterized protein</fullName>
    </submittedName>
</protein>
<accession>A0A915DGX6</accession>
<organism evidence="3 4">
    <name type="scientific">Ditylenchus dipsaci</name>
    <dbReference type="NCBI Taxonomy" id="166011"/>
    <lineage>
        <taxon>Eukaryota</taxon>
        <taxon>Metazoa</taxon>
        <taxon>Ecdysozoa</taxon>
        <taxon>Nematoda</taxon>
        <taxon>Chromadorea</taxon>
        <taxon>Rhabditida</taxon>
        <taxon>Tylenchina</taxon>
        <taxon>Tylenchomorpha</taxon>
        <taxon>Sphaerularioidea</taxon>
        <taxon>Anguinidae</taxon>
        <taxon>Anguininae</taxon>
        <taxon>Ditylenchus</taxon>
    </lineage>
</organism>
<evidence type="ECO:0000256" key="2">
    <source>
        <dbReference type="SAM" id="Phobius"/>
    </source>
</evidence>
<keyword evidence="2" id="KW-0472">Membrane</keyword>
<reference evidence="4" key="1">
    <citation type="submission" date="2022-11" db="UniProtKB">
        <authorList>
            <consortium name="WormBaseParasite"/>
        </authorList>
    </citation>
    <scope>IDENTIFICATION</scope>
</reference>
<keyword evidence="2" id="KW-0812">Transmembrane</keyword>
<dbReference type="WBParaSite" id="jg19127">
    <property type="protein sequence ID" value="jg19127"/>
    <property type="gene ID" value="jg19127"/>
</dbReference>
<feature type="region of interest" description="Disordered" evidence="1">
    <location>
        <begin position="159"/>
        <end position="254"/>
    </location>
</feature>